<feature type="chain" id="PRO_5015552708" evidence="2">
    <location>
        <begin position="28"/>
        <end position="165"/>
    </location>
</feature>
<name>A0A2S2PHX9_SCHGA</name>
<gene>
    <name evidence="3" type="ORF">g.121911</name>
</gene>
<evidence type="ECO:0000256" key="2">
    <source>
        <dbReference type="SAM" id="SignalP"/>
    </source>
</evidence>
<accession>A0A2S2PHX9</accession>
<feature type="signal peptide" evidence="2">
    <location>
        <begin position="1"/>
        <end position="27"/>
    </location>
</feature>
<proteinExistence type="predicted"/>
<organism evidence="3">
    <name type="scientific">Schizaphis graminum</name>
    <name type="common">Green bug aphid</name>
    <dbReference type="NCBI Taxonomy" id="13262"/>
    <lineage>
        <taxon>Eukaryota</taxon>
        <taxon>Metazoa</taxon>
        <taxon>Ecdysozoa</taxon>
        <taxon>Arthropoda</taxon>
        <taxon>Hexapoda</taxon>
        <taxon>Insecta</taxon>
        <taxon>Pterygota</taxon>
        <taxon>Neoptera</taxon>
        <taxon>Paraneoptera</taxon>
        <taxon>Hemiptera</taxon>
        <taxon>Sternorrhyncha</taxon>
        <taxon>Aphidomorpha</taxon>
        <taxon>Aphidoidea</taxon>
        <taxon>Aphididae</taxon>
        <taxon>Aphidini</taxon>
        <taxon>Schizaphis</taxon>
    </lineage>
</organism>
<protein>
    <submittedName>
        <fullName evidence="3">Uncharacterized protein</fullName>
    </submittedName>
</protein>
<feature type="region of interest" description="Disordered" evidence="1">
    <location>
        <begin position="99"/>
        <end position="165"/>
    </location>
</feature>
<reference evidence="3" key="1">
    <citation type="submission" date="2018-04" db="EMBL/GenBank/DDBJ databases">
        <title>Transcriptome of Schizaphis graminum biotype I.</title>
        <authorList>
            <person name="Scully E.D."/>
            <person name="Geib S.M."/>
            <person name="Palmer N.A."/>
            <person name="Koch K."/>
            <person name="Bradshaw J."/>
            <person name="Heng-Moss T."/>
            <person name="Sarath G."/>
        </authorList>
    </citation>
    <scope>NUCLEOTIDE SEQUENCE</scope>
</reference>
<sequence>MKTLTASKMCMLYCALIVCSFTPAVTTANTSNTTAADTKNNINMTVSNSYEDSIENREDWTITHPPINMEKTSIEISTTTLYPGTTSVTDLNEFTTEVLSNSKSQPKSDNSNNLSVTTLPTNDVTWSKPKERVTTPVTDLNEFTTEVLSNSKSQPKSDNSNNLSA</sequence>
<evidence type="ECO:0000313" key="3">
    <source>
        <dbReference type="EMBL" id="MBY29050.1"/>
    </source>
</evidence>
<keyword evidence="2" id="KW-0732">Signal</keyword>
<dbReference type="AlphaFoldDB" id="A0A2S2PHX9"/>
<feature type="compositionally biased region" description="Polar residues" evidence="1">
    <location>
        <begin position="135"/>
        <end position="165"/>
    </location>
</feature>
<evidence type="ECO:0000256" key="1">
    <source>
        <dbReference type="SAM" id="MobiDB-lite"/>
    </source>
</evidence>
<feature type="compositionally biased region" description="Polar residues" evidence="1">
    <location>
        <begin position="99"/>
        <end position="125"/>
    </location>
</feature>
<dbReference type="EMBL" id="GGMR01016431">
    <property type="protein sequence ID" value="MBY29050.1"/>
    <property type="molecule type" value="Transcribed_RNA"/>
</dbReference>